<evidence type="ECO:0000313" key="7">
    <source>
        <dbReference type="EMBL" id="WZN66200.1"/>
    </source>
</evidence>
<comment type="similarity">
    <text evidence="1">Belongs to the MsrA Met sulfoxide reductase family.</text>
</comment>
<dbReference type="EMBL" id="CP151514">
    <property type="protein sequence ID" value="WZN66200.1"/>
    <property type="molecule type" value="Genomic_DNA"/>
</dbReference>
<evidence type="ECO:0000256" key="5">
    <source>
        <dbReference type="SAM" id="MobiDB-lite"/>
    </source>
</evidence>
<evidence type="ECO:0000313" key="8">
    <source>
        <dbReference type="Proteomes" id="UP001472866"/>
    </source>
</evidence>
<dbReference type="PANTHER" id="PTHR43774:SF1">
    <property type="entry name" value="PEPTIDE METHIONINE SULFOXIDE REDUCTASE MSRA 2"/>
    <property type="match status" value="1"/>
</dbReference>
<evidence type="ECO:0000256" key="3">
    <source>
        <dbReference type="ARBA" id="ARBA00023002"/>
    </source>
</evidence>
<dbReference type="SUPFAM" id="SSF55068">
    <property type="entry name" value="Peptide methionine sulfoxide reductase"/>
    <property type="match status" value="1"/>
</dbReference>
<evidence type="ECO:0000256" key="1">
    <source>
        <dbReference type="ARBA" id="ARBA00005591"/>
    </source>
</evidence>
<evidence type="ECO:0000256" key="4">
    <source>
        <dbReference type="ARBA" id="ARBA00030643"/>
    </source>
</evidence>
<dbReference type="InterPro" id="IPR002569">
    <property type="entry name" value="Met_Sox_Rdtase_MsrA_dom"/>
</dbReference>
<dbReference type="InterPro" id="IPR036509">
    <property type="entry name" value="Met_Sox_Rdtase_MsrA_sf"/>
</dbReference>
<keyword evidence="8" id="KW-1185">Reference proteome</keyword>
<dbReference type="Proteomes" id="UP001472866">
    <property type="component" value="Chromosome 14"/>
</dbReference>
<sequence length="279" mass="30686">MRISAVAVRRMAAFGAGPSGWTSRTPRHEVAHSDHLTRGARGSSSSGERVLCPGAVSKNDESRQQQAGQKWFTPLVWIADVVEKLDGGIDLSPAKNELPDEWIEEEEVYRFQYGDFEHGAIVLSGGCFWCCELALQQAGLDTTCGYIGGLTLNPSYGKVASKKSGHVEAVLVTLRPGDDVEAILRTFLSNIDPSDSRGQGPNYGPQYRPAIFYTTESQRVAAEEALARKSDEMGGRVTAVRLRKASRFWIAEEAHQSYYDKNGLDPHTDKPHWLGAFLD</sequence>
<feature type="domain" description="Peptide methionine sulphoxide reductase MsrA" evidence="6">
    <location>
        <begin position="121"/>
        <end position="263"/>
    </location>
</feature>
<dbReference type="EC" id="1.8.4.11" evidence="2"/>
<dbReference type="Pfam" id="PF01625">
    <property type="entry name" value="PMSR"/>
    <property type="match status" value="1"/>
</dbReference>
<dbReference type="AlphaFoldDB" id="A0AAX4PKL7"/>
<feature type="compositionally biased region" description="Low complexity" evidence="5">
    <location>
        <begin position="39"/>
        <end position="48"/>
    </location>
</feature>
<dbReference type="GO" id="GO:0008113">
    <property type="term" value="F:peptide-methionine (S)-S-oxide reductase activity"/>
    <property type="evidence" value="ECO:0007669"/>
    <property type="project" value="UniProtKB-EC"/>
</dbReference>
<gene>
    <name evidence="7" type="ORF">HKI87_14g77650</name>
</gene>
<evidence type="ECO:0000259" key="6">
    <source>
        <dbReference type="Pfam" id="PF01625"/>
    </source>
</evidence>
<proteinExistence type="inferred from homology"/>
<evidence type="ECO:0000256" key="2">
    <source>
        <dbReference type="ARBA" id="ARBA00012502"/>
    </source>
</evidence>
<dbReference type="PANTHER" id="PTHR43774">
    <property type="entry name" value="PEPTIDE METHIONINE SULFOXIDE REDUCTASE"/>
    <property type="match status" value="1"/>
</dbReference>
<feature type="compositionally biased region" description="Basic and acidic residues" evidence="5">
    <location>
        <begin position="26"/>
        <end position="37"/>
    </location>
</feature>
<accession>A0AAX4PKL7</accession>
<name>A0AAX4PKL7_9CHLO</name>
<dbReference type="Gene3D" id="3.30.1060.10">
    <property type="entry name" value="Peptide methionine sulphoxide reductase MsrA"/>
    <property type="match status" value="1"/>
</dbReference>
<organism evidence="7 8">
    <name type="scientific">Chloropicon roscoffensis</name>
    <dbReference type="NCBI Taxonomy" id="1461544"/>
    <lineage>
        <taxon>Eukaryota</taxon>
        <taxon>Viridiplantae</taxon>
        <taxon>Chlorophyta</taxon>
        <taxon>Chloropicophyceae</taxon>
        <taxon>Chloropicales</taxon>
        <taxon>Chloropicaceae</taxon>
        <taxon>Chloropicon</taxon>
    </lineage>
</organism>
<keyword evidence="3" id="KW-0560">Oxidoreductase</keyword>
<feature type="region of interest" description="Disordered" evidence="5">
    <location>
        <begin position="17"/>
        <end position="48"/>
    </location>
</feature>
<reference evidence="7 8" key="1">
    <citation type="submission" date="2024-03" db="EMBL/GenBank/DDBJ databases">
        <title>Complete genome sequence of the green alga Chloropicon roscoffensis RCC1871.</title>
        <authorList>
            <person name="Lemieux C."/>
            <person name="Pombert J.-F."/>
            <person name="Otis C."/>
            <person name="Turmel M."/>
        </authorList>
    </citation>
    <scope>NUCLEOTIDE SEQUENCE [LARGE SCALE GENOMIC DNA]</scope>
    <source>
        <strain evidence="7 8">RCC1871</strain>
    </source>
</reference>
<protein>
    <recommendedName>
        <fullName evidence="2">peptide-methionine (S)-S-oxide reductase</fullName>
        <ecNumber evidence="2">1.8.4.11</ecNumber>
    </recommendedName>
    <alternativeName>
        <fullName evidence="4">Peptide-methionine (S)-S-oxide reductase</fullName>
    </alternativeName>
</protein>